<dbReference type="HOGENOM" id="CLU_458961_0_0_1"/>
<evidence type="ECO:0000313" key="2">
    <source>
        <dbReference type="EMBL" id="EED92332.1"/>
    </source>
</evidence>
<dbReference type="PaxDb" id="35128-Thaps5172"/>
<feature type="region of interest" description="Disordered" evidence="1">
    <location>
        <begin position="457"/>
        <end position="490"/>
    </location>
</feature>
<feature type="compositionally biased region" description="Basic and acidic residues" evidence="1">
    <location>
        <begin position="259"/>
        <end position="281"/>
    </location>
</feature>
<evidence type="ECO:0000313" key="3">
    <source>
        <dbReference type="Proteomes" id="UP000001449"/>
    </source>
</evidence>
<organism evidence="2 3">
    <name type="scientific">Thalassiosira pseudonana</name>
    <name type="common">Marine diatom</name>
    <name type="synonym">Cyclotella nana</name>
    <dbReference type="NCBI Taxonomy" id="35128"/>
    <lineage>
        <taxon>Eukaryota</taxon>
        <taxon>Sar</taxon>
        <taxon>Stramenopiles</taxon>
        <taxon>Ochrophyta</taxon>
        <taxon>Bacillariophyta</taxon>
        <taxon>Coscinodiscophyceae</taxon>
        <taxon>Thalassiosirophycidae</taxon>
        <taxon>Thalassiosirales</taxon>
        <taxon>Thalassiosiraceae</taxon>
        <taxon>Thalassiosira</taxon>
    </lineage>
</organism>
<keyword evidence="3" id="KW-1185">Reference proteome</keyword>
<feature type="compositionally biased region" description="Basic residues" evidence="1">
    <location>
        <begin position="539"/>
        <end position="557"/>
    </location>
</feature>
<sequence>MASLDISSSIIVRSNQKQTSGNEISSVVSSQDSFPVDVKHYDVNVSLISLSGIKSDDFGGHKAKKTATLRSSSEEVRAYVSFIFNEKEVAVSVKSNIGNEPKSFTMNHVSSAPLVTITKFPSIKSQRSKVAQWGSNGQSSTAHFRAALRPEKSAANSMLKAERVVVVVGLVKGKESMPLGVTNFLISGEDTDMLLSLPVQNISDPNLSNMQETTKGIFKRSKSMVLGTSFAGDSSKYRLDLKGEATLSVRLQVQFTGTERNDVNPEKEKRGDEPSNRGRGVDERCGIEEIETQLLHIDDPSPRKDATFVGPRSQREGDVYSESLAGTLAGAIEGSVLEAVAEETSQASSFLIRPKHESEMKVDINSNFMNSVARAVDRITHACSQQCFGATERKAKENNPSSPFPNSTAVTSPMKVGVDDETLATSPNNIIGQVVGKTPRGNVDMKKMMMMRQVSSLAEASYDGSADDTTDESTRATNDQTSEDDVSIGDETMDSVEAAKETLQRYANRLGKDIVDIVIDDELSVDDESILSSKEPARRAKKKSVPRTRGTKGKRSSRRNDDSYHGESSSSSSSSSSNSSMQDDESSFTAPIVFM</sequence>
<reference evidence="2 3" key="2">
    <citation type="journal article" date="2008" name="Nature">
        <title>The Phaeodactylum genome reveals the evolutionary history of diatom genomes.</title>
        <authorList>
            <person name="Bowler C."/>
            <person name="Allen A.E."/>
            <person name="Badger J.H."/>
            <person name="Grimwood J."/>
            <person name="Jabbari K."/>
            <person name="Kuo A."/>
            <person name="Maheswari U."/>
            <person name="Martens C."/>
            <person name="Maumus F."/>
            <person name="Otillar R.P."/>
            <person name="Rayko E."/>
            <person name="Salamov A."/>
            <person name="Vandepoele K."/>
            <person name="Beszteri B."/>
            <person name="Gruber A."/>
            <person name="Heijde M."/>
            <person name="Katinka M."/>
            <person name="Mock T."/>
            <person name="Valentin K."/>
            <person name="Verret F."/>
            <person name="Berges J.A."/>
            <person name="Brownlee C."/>
            <person name="Cadoret J.P."/>
            <person name="Chiovitti A."/>
            <person name="Choi C.J."/>
            <person name="Coesel S."/>
            <person name="De Martino A."/>
            <person name="Detter J.C."/>
            <person name="Durkin C."/>
            <person name="Falciatore A."/>
            <person name="Fournet J."/>
            <person name="Haruta M."/>
            <person name="Huysman M.J."/>
            <person name="Jenkins B.D."/>
            <person name="Jiroutova K."/>
            <person name="Jorgensen R.E."/>
            <person name="Joubert Y."/>
            <person name="Kaplan A."/>
            <person name="Kroger N."/>
            <person name="Kroth P.G."/>
            <person name="La Roche J."/>
            <person name="Lindquist E."/>
            <person name="Lommer M."/>
            <person name="Martin-Jezequel V."/>
            <person name="Lopez P.J."/>
            <person name="Lucas S."/>
            <person name="Mangogna M."/>
            <person name="McGinnis K."/>
            <person name="Medlin L.K."/>
            <person name="Montsant A."/>
            <person name="Oudot-Le Secq M.P."/>
            <person name="Napoli C."/>
            <person name="Obornik M."/>
            <person name="Parker M.S."/>
            <person name="Petit J.L."/>
            <person name="Porcel B.M."/>
            <person name="Poulsen N."/>
            <person name="Robison M."/>
            <person name="Rychlewski L."/>
            <person name="Rynearson T.A."/>
            <person name="Schmutz J."/>
            <person name="Shapiro H."/>
            <person name="Siaut M."/>
            <person name="Stanley M."/>
            <person name="Sussman M.R."/>
            <person name="Taylor A.R."/>
            <person name="Vardi A."/>
            <person name="von Dassow P."/>
            <person name="Vyverman W."/>
            <person name="Willis A."/>
            <person name="Wyrwicz L.S."/>
            <person name="Rokhsar D.S."/>
            <person name="Weissenbach J."/>
            <person name="Armbrust E.V."/>
            <person name="Green B.R."/>
            <person name="Van de Peer Y."/>
            <person name="Grigoriev I.V."/>
        </authorList>
    </citation>
    <scope>NUCLEOTIDE SEQUENCE [LARGE SCALE GENOMIC DNA]</scope>
    <source>
        <strain evidence="2 3">CCMP1335</strain>
    </source>
</reference>
<dbReference type="InParanoid" id="B8C259"/>
<gene>
    <name evidence="2" type="ORF">THAPSDRAFT_5172</name>
</gene>
<feature type="compositionally biased region" description="Low complexity" evidence="1">
    <location>
        <begin position="568"/>
        <end position="580"/>
    </location>
</feature>
<dbReference type="RefSeq" id="XP_002290580.1">
    <property type="nucleotide sequence ID" value="XM_002290544.1"/>
</dbReference>
<accession>B8C259</accession>
<dbReference type="Proteomes" id="UP000001449">
    <property type="component" value="Chromosome 5"/>
</dbReference>
<dbReference type="KEGG" id="tps:THAPSDRAFT_5172"/>
<feature type="region of interest" description="Disordered" evidence="1">
    <location>
        <begin position="257"/>
        <end position="281"/>
    </location>
</feature>
<dbReference type="GeneID" id="7449708"/>
<protein>
    <submittedName>
        <fullName evidence="2">Uncharacterized protein</fullName>
    </submittedName>
</protein>
<feature type="region of interest" description="Disordered" evidence="1">
    <location>
        <begin position="530"/>
        <end position="595"/>
    </location>
</feature>
<dbReference type="AlphaFoldDB" id="B8C259"/>
<name>B8C259_THAPS</name>
<feature type="compositionally biased region" description="Acidic residues" evidence="1">
    <location>
        <begin position="481"/>
        <end position="490"/>
    </location>
</feature>
<reference evidence="2 3" key="1">
    <citation type="journal article" date="2004" name="Science">
        <title>The genome of the diatom Thalassiosira pseudonana: ecology, evolution, and metabolism.</title>
        <authorList>
            <person name="Armbrust E.V."/>
            <person name="Berges J.A."/>
            <person name="Bowler C."/>
            <person name="Green B.R."/>
            <person name="Martinez D."/>
            <person name="Putnam N.H."/>
            <person name="Zhou S."/>
            <person name="Allen A.E."/>
            <person name="Apt K.E."/>
            <person name="Bechner M."/>
            <person name="Brzezinski M.A."/>
            <person name="Chaal B.K."/>
            <person name="Chiovitti A."/>
            <person name="Davis A.K."/>
            <person name="Demarest M.S."/>
            <person name="Detter J.C."/>
            <person name="Glavina T."/>
            <person name="Goodstein D."/>
            <person name="Hadi M.Z."/>
            <person name="Hellsten U."/>
            <person name="Hildebrand M."/>
            <person name="Jenkins B.D."/>
            <person name="Jurka J."/>
            <person name="Kapitonov V.V."/>
            <person name="Kroger N."/>
            <person name="Lau W.W."/>
            <person name="Lane T.W."/>
            <person name="Larimer F.W."/>
            <person name="Lippmeier J.C."/>
            <person name="Lucas S."/>
            <person name="Medina M."/>
            <person name="Montsant A."/>
            <person name="Obornik M."/>
            <person name="Parker M.S."/>
            <person name="Palenik B."/>
            <person name="Pazour G.J."/>
            <person name="Richardson P.M."/>
            <person name="Rynearson T.A."/>
            <person name="Saito M.A."/>
            <person name="Schwartz D.C."/>
            <person name="Thamatrakoln K."/>
            <person name="Valentin K."/>
            <person name="Vardi A."/>
            <person name="Wilkerson F.P."/>
            <person name="Rokhsar D.S."/>
        </authorList>
    </citation>
    <scope>NUCLEOTIDE SEQUENCE [LARGE SCALE GENOMIC DNA]</scope>
    <source>
        <strain evidence="2 3">CCMP1335</strain>
    </source>
</reference>
<evidence type="ECO:0000256" key="1">
    <source>
        <dbReference type="SAM" id="MobiDB-lite"/>
    </source>
</evidence>
<proteinExistence type="predicted"/>
<dbReference type="EMBL" id="CM000642">
    <property type="protein sequence ID" value="EED92332.1"/>
    <property type="molecule type" value="Genomic_DNA"/>
</dbReference>